<keyword evidence="3" id="KW-1185">Reference proteome</keyword>
<name>A0A6A6BU74_ZASCE</name>
<dbReference type="RefSeq" id="XP_033659236.1">
    <property type="nucleotide sequence ID" value="XM_033814860.1"/>
</dbReference>
<protein>
    <recommendedName>
        <fullName evidence="4">Aminoglycoside phosphotransferase domain-containing protein</fullName>
    </recommendedName>
</protein>
<organism evidence="2 3">
    <name type="scientific">Zasmidium cellare ATCC 36951</name>
    <dbReference type="NCBI Taxonomy" id="1080233"/>
    <lineage>
        <taxon>Eukaryota</taxon>
        <taxon>Fungi</taxon>
        <taxon>Dikarya</taxon>
        <taxon>Ascomycota</taxon>
        <taxon>Pezizomycotina</taxon>
        <taxon>Dothideomycetes</taxon>
        <taxon>Dothideomycetidae</taxon>
        <taxon>Mycosphaerellales</taxon>
        <taxon>Mycosphaerellaceae</taxon>
        <taxon>Zasmidium</taxon>
    </lineage>
</organism>
<dbReference type="GeneID" id="54568132"/>
<gene>
    <name evidence="2" type="ORF">M409DRAFT_61735</name>
</gene>
<accession>A0A6A6BU74</accession>
<dbReference type="Proteomes" id="UP000799537">
    <property type="component" value="Unassembled WGS sequence"/>
</dbReference>
<proteinExistence type="predicted"/>
<evidence type="ECO:0000313" key="2">
    <source>
        <dbReference type="EMBL" id="KAF2158347.1"/>
    </source>
</evidence>
<feature type="region of interest" description="Disordered" evidence="1">
    <location>
        <begin position="223"/>
        <end position="246"/>
    </location>
</feature>
<evidence type="ECO:0000313" key="3">
    <source>
        <dbReference type="Proteomes" id="UP000799537"/>
    </source>
</evidence>
<evidence type="ECO:0008006" key="4">
    <source>
        <dbReference type="Google" id="ProtNLM"/>
    </source>
</evidence>
<dbReference type="AlphaFoldDB" id="A0A6A6BU74"/>
<evidence type="ECO:0000256" key="1">
    <source>
        <dbReference type="SAM" id="MobiDB-lite"/>
    </source>
</evidence>
<dbReference type="EMBL" id="ML993684">
    <property type="protein sequence ID" value="KAF2158347.1"/>
    <property type="molecule type" value="Genomic_DNA"/>
</dbReference>
<dbReference type="OrthoDB" id="4177236at2759"/>
<sequence>MGLREDEYTNQLFAWTLLNGNEVKIPQPYRFMKALGHDGVPSGYLIMEHVPGECLDSMGTATMLELVDKVARAVFLLYSKSLSIADNLTRPGPLSGNLAEGFPWGDNTADTTFSTVDDLEQALNRRLRRCPRSLKRKWKDHQLRLTAGLYPPIFEAASLSNLQGTGPDHESEYFEKLRRRLNVWIPDDDFAVEKVNIVQSISTCYALAKLTLTAEHCMPPLGAPARHESSSDADDSDASDASWASGSPDMSITAAMSKATMVCG</sequence>
<reference evidence="2" key="1">
    <citation type="journal article" date="2020" name="Stud. Mycol.">
        <title>101 Dothideomycetes genomes: a test case for predicting lifestyles and emergence of pathogens.</title>
        <authorList>
            <person name="Haridas S."/>
            <person name="Albert R."/>
            <person name="Binder M."/>
            <person name="Bloem J."/>
            <person name="Labutti K."/>
            <person name="Salamov A."/>
            <person name="Andreopoulos B."/>
            <person name="Baker S."/>
            <person name="Barry K."/>
            <person name="Bills G."/>
            <person name="Bluhm B."/>
            <person name="Cannon C."/>
            <person name="Castanera R."/>
            <person name="Culley D."/>
            <person name="Daum C."/>
            <person name="Ezra D."/>
            <person name="Gonzalez J."/>
            <person name="Henrissat B."/>
            <person name="Kuo A."/>
            <person name="Liang C."/>
            <person name="Lipzen A."/>
            <person name="Lutzoni F."/>
            <person name="Magnuson J."/>
            <person name="Mondo S."/>
            <person name="Nolan M."/>
            <person name="Ohm R."/>
            <person name="Pangilinan J."/>
            <person name="Park H.-J."/>
            <person name="Ramirez L."/>
            <person name="Alfaro M."/>
            <person name="Sun H."/>
            <person name="Tritt A."/>
            <person name="Yoshinaga Y."/>
            <person name="Zwiers L.-H."/>
            <person name="Turgeon B."/>
            <person name="Goodwin S."/>
            <person name="Spatafora J."/>
            <person name="Crous P."/>
            <person name="Grigoriev I."/>
        </authorList>
    </citation>
    <scope>NUCLEOTIDE SEQUENCE</scope>
    <source>
        <strain evidence="2">ATCC 36951</strain>
    </source>
</reference>